<reference evidence="2" key="1">
    <citation type="submission" date="2012-11" db="EMBL/GenBank/DDBJ databases">
        <authorList>
            <person name="Lucero-Rivera Y.E."/>
            <person name="Tovar-Ramirez D."/>
        </authorList>
    </citation>
    <scope>NUCLEOTIDE SEQUENCE [LARGE SCALE GENOMIC DNA]</scope>
    <source>
        <strain evidence="2">Araruama</strain>
    </source>
</reference>
<evidence type="ECO:0000313" key="1">
    <source>
        <dbReference type="EMBL" id="ETR71402.1"/>
    </source>
</evidence>
<protein>
    <submittedName>
        <fullName evidence="1">Uncharacterized protein</fullName>
    </submittedName>
</protein>
<dbReference type="EMBL" id="ATBP01000274">
    <property type="protein sequence ID" value="ETR71402.1"/>
    <property type="molecule type" value="Genomic_DNA"/>
</dbReference>
<dbReference type="Proteomes" id="UP000189670">
    <property type="component" value="Unassembled WGS sequence"/>
</dbReference>
<comment type="caution">
    <text evidence="1">The sequence shown here is derived from an EMBL/GenBank/DDBJ whole genome shotgun (WGS) entry which is preliminary data.</text>
</comment>
<organism evidence="1 2">
    <name type="scientific">Candidatus Magnetoglobus multicellularis str. Araruama</name>
    <dbReference type="NCBI Taxonomy" id="890399"/>
    <lineage>
        <taxon>Bacteria</taxon>
        <taxon>Pseudomonadati</taxon>
        <taxon>Thermodesulfobacteriota</taxon>
        <taxon>Desulfobacteria</taxon>
        <taxon>Desulfobacterales</taxon>
        <taxon>Desulfobacteraceae</taxon>
        <taxon>Candidatus Magnetoglobus</taxon>
    </lineage>
</organism>
<evidence type="ECO:0000313" key="2">
    <source>
        <dbReference type="Proteomes" id="UP000189670"/>
    </source>
</evidence>
<name>A0A1V1P938_9BACT</name>
<proteinExistence type="predicted"/>
<sequence length="95" mass="10973">MNCTPWDEKWKWAAFDKIENGMMKSELDLHALNLLKNRVLKKALEMLEPYVVKVTCTVLRGACRLVTVLWAGNSPRLPDYTRKIGTFKAVTNLYD</sequence>
<accession>A0A1V1P938</accession>
<dbReference type="AlphaFoldDB" id="A0A1V1P938"/>
<gene>
    <name evidence="1" type="ORF">OMM_08152</name>
</gene>